<sequence length="454" mass="48914">MTSTTDCTDVCIIGAGLAGLRAAQRLSQVGHSVRLLEARDRVGGRTQGDMLCGEAVDVGGQWLGPAQSRVFALCEELGLQTFPQYADGRRLLEINGRLRSYRGTIPRMSLLGLLDADRAIRRINKAASRIDPAAPWEAADATRWDRMTVAQWLQSNLHTRGGRSLMEILTRAIYTCEPHEISLLYFLTYVAAAGKIETLAEVHGDGAQQTRIRGGAFQLAERLADRLPDGVLALNTPVHAVEQNESGAFIRHARGEVHAGRVIVALAPALAAGIHFEPALPATRMQLHSRMPMGSVIKALVAYERPFWRDRGLSGEVISDMGPFGPVLDATPPGSSHGFLVGFFDGGHSRDLAGSDQNRRRNAAVTALRRYFGADAASPIGYVDKDWISDPWSQGCYVGIATPGTLTDCGPALRAPCGRIHWAGTETAIRWIGYMDGALESGERAAGEVAATLA</sequence>
<reference evidence="5 6" key="1">
    <citation type="submission" date="2023-09" db="EMBL/GenBank/DDBJ databases">
        <authorList>
            <person name="Rey-Velasco X."/>
        </authorList>
    </citation>
    <scope>NUCLEOTIDE SEQUENCE [LARGE SCALE GENOMIC DNA]</scope>
    <source>
        <strain evidence="5 6">W335</strain>
    </source>
</reference>
<evidence type="ECO:0000259" key="4">
    <source>
        <dbReference type="Pfam" id="PF01593"/>
    </source>
</evidence>
<dbReference type="RefSeq" id="WP_311653921.1">
    <property type="nucleotide sequence ID" value="NZ_JAVRIB010000016.1"/>
</dbReference>
<comment type="caution">
    <text evidence="5">The sequence shown here is derived from an EMBL/GenBank/DDBJ whole genome shotgun (WGS) entry which is preliminary data.</text>
</comment>
<keyword evidence="6" id="KW-1185">Reference proteome</keyword>
<dbReference type="SUPFAM" id="SSF51905">
    <property type="entry name" value="FAD/NAD(P)-binding domain"/>
    <property type="match status" value="1"/>
</dbReference>
<accession>A0ABU3C395</accession>
<dbReference type="InterPro" id="IPR050703">
    <property type="entry name" value="Flavin_MAO"/>
</dbReference>
<dbReference type="InterPro" id="IPR036188">
    <property type="entry name" value="FAD/NAD-bd_sf"/>
</dbReference>
<gene>
    <name evidence="5" type="ORF">RM532_13810</name>
</gene>
<dbReference type="PANTHER" id="PTHR43563">
    <property type="entry name" value="AMINE OXIDASE"/>
    <property type="match status" value="1"/>
</dbReference>
<dbReference type="PANTHER" id="PTHR43563:SF1">
    <property type="entry name" value="AMINE OXIDASE [FLAVIN-CONTAINING] B"/>
    <property type="match status" value="1"/>
</dbReference>
<organism evidence="5 6">
    <name type="scientific">Spectribacter hydrogenoxidans</name>
    <dbReference type="NCBI Taxonomy" id="3075608"/>
    <lineage>
        <taxon>Bacteria</taxon>
        <taxon>Pseudomonadati</taxon>
        <taxon>Pseudomonadota</taxon>
        <taxon>Gammaproteobacteria</taxon>
        <taxon>Salinisphaerales</taxon>
        <taxon>Salinisphaeraceae</taxon>
        <taxon>Spectribacter</taxon>
    </lineage>
</organism>
<protein>
    <submittedName>
        <fullName evidence="5">FAD-dependent oxidoreductase</fullName>
    </submittedName>
</protein>
<keyword evidence="3" id="KW-0560">Oxidoreductase</keyword>
<dbReference type="Proteomes" id="UP001251857">
    <property type="component" value="Unassembled WGS sequence"/>
</dbReference>
<evidence type="ECO:0000313" key="5">
    <source>
        <dbReference type="EMBL" id="MDT0636026.1"/>
    </source>
</evidence>
<dbReference type="Gene3D" id="1.10.405.10">
    <property type="entry name" value="Guanine Nucleotide Dissociation Inhibitor, domain 1"/>
    <property type="match status" value="1"/>
</dbReference>
<dbReference type="SUPFAM" id="SSF54373">
    <property type="entry name" value="FAD-linked reductases, C-terminal domain"/>
    <property type="match status" value="1"/>
</dbReference>
<evidence type="ECO:0000256" key="2">
    <source>
        <dbReference type="ARBA" id="ARBA00005995"/>
    </source>
</evidence>
<name>A0ABU3C395_9GAMM</name>
<dbReference type="Gene3D" id="3.90.660.10">
    <property type="match status" value="1"/>
</dbReference>
<proteinExistence type="inferred from homology"/>
<feature type="domain" description="Amine oxidase" evidence="4">
    <location>
        <begin position="17"/>
        <end position="449"/>
    </location>
</feature>
<dbReference type="InterPro" id="IPR001613">
    <property type="entry name" value="Flavin_amine_oxidase"/>
</dbReference>
<dbReference type="Gene3D" id="3.50.50.60">
    <property type="entry name" value="FAD/NAD(P)-binding domain"/>
    <property type="match status" value="1"/>
</dbReference>
<dbReference type="InterPro" id="IPR002937">
    <property type="entry name" value="Amino_oxidase"/>
</dbReference>
<evidence type="ECO:0000256" key="3">
    <source>
        <dbReference type="ARBA" id="ARBA00023002"/>
    </source>
</evidence>
<dbReference type="PRINTS" id="PR00757">
    <property type="entry name" value="AMINEOXDASEF"/>
</dbReference>
<dbReference type="EMBL" id="JAVRIB010000016">
    <property type="protein sequence ID" value="MDT0636026.1"/>
    <property type="molecule type" value="Genomic_DNA"/>
</dbReference>
<evidence type="ECO:0000313" key="6">
    <source>
        <dbReference type="Proteomes" id="UP001251857"/>
    </source>
</evidence>
<evidence type="ECO:0000256" key="1">
    <source>
        <dbReference type="ARBA" id="ARBA00001974"/>
    </source>
</evidence>
<dbReference type="Pfam" id="PF01593">
    <property type="entry name" value="Amino_oxidase"/>
    <property type="match status" value="1"/>
</dbReference>
<comment type="cofactor">
    <cofactor evidence="1">
        <name>FAD</name>
        <dbReference type="ChEBI" id="CHEBI:57692"/>
    </cofactor>
</comment>
<comment type="similarity">
    <text evidence="2">Belongs to the flavin monoamine oxidase family.</text>
</comment>